<dbReference type="InterPro" id="IPR027417">
    <property type="entry name" value="P-loop_NTPase"/>
</dbReference>
<dbReference type="CDD" id="cd05387">
    <property type="entry name" value="BY-kinase"/>
    <property type="match status" value="1"/>
</dbReference>
<keyword evidence="7" id="KW-0829">Tyrosine-protein kinase</keyword>
<dbReference type="PANTHER" id="PTHR32309">
    <property type="entry name" value="TYROSINE-PROTEIN KINASE"/>
    <property type="match status" value="1"/>
</dbReference>
<evidence type="ECO:0000256" key="3">
    <source>
        <dbReference type="ARBA" id="ARBA00022679"/>
    </source>
</evidence>
<protein>
    <recommendedName>
        <fullName evidence="2">non-specific protein-tyrosine kinase</fullName>
        <ecNumber evidence="2">2.7.10.2</ecNumber>
    </recommendedName>
</protein>
<comment type="caution">
    <text evidence="10">The sequence shown here is derived from an EMBL/GenBank/DDBJ whole genome shotgun (WGS) entry which is preliminary data.</text>
</comment>
<dbReference type="SUPFAM" id="SSF52540">
    <property type="entry name" value="P-loop containing nucleoside triphosphate hydrolases"/>
    <property type="match status" value="1"/>
</dbReference>
<keyword evidence="6" id="KW-0067">ATP-binding</keyword>
<dbReference type="EMBL" id="JACJVP010000023">
    <property type="protein sequence ID" value="MBB6671697.1"/>
    <property type="molecule type" value="Genomic_DNA"/>
</dbReference>
<keyword evidence="5 10" id="KW-0418">Kinase</keyword>
<feature type="domain" description="AAA" evidence="9">
    <location>
        <begin position="40"/>
        <end position="184"/>
    </location>
</feature>
<evidence type="ECO:0000313" key="11">
    <source>
        <dbReference type="Proteomes" id="UP000547209"/>
    </source>
</evidence>
<comment type="catalytic activity">
    <reaction evidence="8">
        <text>L-tyrosyl-[protein] + ATP = O-phospho-L-tyrosyl-[protein] + ADP + H(+)</text>
        <dbReference type="Rhea" id="RHEA:10596"/>
        <dbReference type="Rhea" id="RHEA-COMP:10136"/>
        <dbReference type="Rhea" id="RHEA-COMP:20101"/>
        <dbReference type="ChEBI" id="CHEBI:15378"/>
        <dbReference type="ChEBI" id="CHEBI:30616"/>
        <dbReference type="ChEBI" id="CHEBI:46858"/>
        <dbReference type="ChEBI" id="CHEBI:61978"/>
        <dbReference type="ChEBI" id="CHEBI:456216"/>
        <dbReference type="EC" id="2.7.10.2"/>
    </reaction>
</comment>
<evidence type="ECO:0000256" key="6">
    <source>
        <dbReference type="ARBA" id="ARBA00022840"/>
    </source>
</evidence>
<dbReference type="GO" id="GO:0005524">
    <property type="term" value="F:ATP binding"/>
    <property type="evidence" value="ECO:0007669"/>
    <property type="project" value="UniProtKB-KW"/>
</dbReference>
<dbReference type="NCBIfam" id="TIGR01007">
    <property type="entry name" value="eps_fam"/>
    <property type="match status" value="1"/>
</dbReference>
<accession>A0A7X0RQ73</accession>
<gene>
    <name evidence="10" type="ORF">H7C19_13485</name>
</gene>
<evidence type="ECO:0000259" key="9">
    <source>
        <dbReference type="Pfam" id="PF13614"/>
    </source>
</evidence>
<dbReference type="InterPro" id="IPR050445">
    <property type="entry name" value="Bact_polysacc_biosynth/exp"/>
</dbReference>
<evidence type="ECO:0000256" key="5">
    <source>
        <dbReference type="ARBA" id="ARBA00022777"/>
    </source>
</evidence>
<proteinExistence type="inferred from homology"/>
<keyword evidence="4" id="KW-0547">Nucleotide-binding</keyword>
<keyword evidence="3" id="KW-0808">Transferase</keyword>
<keyword evidence="11" id="KW-1185">Reference proteome</keyword>
<dbReference type="InterPro" id="IPR025669">
    <property type="entry name" value="AAA_dom"/>
</dbReference>
<dbReference type="GO" id="GO:0005886">
    <property type="term" value="C:plasma membrane"/>
    <property type="evidence" value="ECO:0007669"/>
    <property type="project" value="TreeGrafter"/>
</dbReference>
<dbReference type="Pfam" id="PF13614">
    <property type="entry name" value="AAA_31"/>
    <property type="match status" value="1"/>
</dbReference>
<dbReference type="RefSeq" id="WP_185143173.1">
    <property type="nucleotide sequence ID" value="NZ_JACJVP010000023.1"/>
</dbReference>
<dbReference type="Proteomes" id="UP000547209">
    <property type="component" value="Unassembled WGS sequence"/>
</dbReference>
<dbReference type="PANTHER" id="PTHR32309:SF13">
    <property type="entry name" value="FERRIC ENTEROBACTIN TRANSPORT PROTEIN FEPE"/>
    <property type="match status" value="1"/>
</dbReference>
<comment type="similarity">
    <text evidence="1">Belongs to the CpsD/CapB family.</text>
</comment>
<evidence type="ECO:0000313" key="10">
    <source>
        <dbReference type="EMBL" id="MBB6671697.1"/>
    </source>
</evidence>
<sequence>MSASTNKHKLIAAATPSSRHAEAYRTLRANIQFASRDREMRVILVTSAGEGEGKTMTAGNLAVLYAQMGKRTLLVDANLRKPELHRYFNVSARQGITDLLSEESDWEQAVQTDAYPGLSLLAAGSPTAFPSEMLASERFARLLERLRTRFDMIIVDSASVLGSSDTQFIAALSDGIVLVVRPGRVTRAEGRQAIAKLELADADVIGVVLNR</sequence>
<evidence type="ECO:0000256" key="1">
    <source>
        <dbReference type="ARBA" id="ARBA00007316"/>
    </source>
</evidence>
<evidence type="ECO:0000256" key="2">
    <source>
        <dbReference type="ARBA" id="ARBA00011903"/>
    </source>
</evidence>
<dbReference type="AlphaFoldDB" id="A0A7X0RQ73"/>
<reference evidence="10 11" key="1">
    <citation type="submission" date="2020-08" db="EMBL/GenBank/DDBJ databases">
        <title>Cohnella phylogeny.</title>
        <authorList>
            <person name="Dunlap C."/>
        </authorList>
    </citation>
    <scope>NUCLEOTIDE SEQUENCE [LARGE SCALE GENOMIC DNA]</scope>
    <source>
        <strain evidence="10 11">DSM 28246</strain>
    </source>
</reference>
<evidence type="ECO:0000256" key="8">
    <source>
        <dbReference type="ARBA" id="ARBA00051245"/>
    </source>
</evidence>
<evidence type="ECO:0000256" key="4">
    <source>
        <dbReference type="ARBA" id="ARBA00022741"/>
    </source>
</evidence>
<name>A0A7X0RQ73_9BACL</name>
<evidence type="ECO:0000256" key="7">
    <source>
        <dbReference type="ARBA" id="ARBA00023137"/>
    </source>
</evidence>
<dbReference type="GO" id="GO:0004715">
    <property type="term" value="F:non-membrane spanning protein tyrosine kinase activity"/>
    <property type="evidence" value="ECO:0007669"/>
    <property type="project" value="UniProtKB-EC"/>
</dbReference>
<dbReference type="InterPro" id="IPR005702">
    <property type="entry name" value="Wzc-like_C"/>
</dbReference>
<dbReference type="Gene3D" id="3.40.50.300">
    <property type="entry name" value="P-loop containing nucleotide triphosphate hydrolases"/>
    <property type="match status" value="1"/>
</dbReference>
<dbReference type="EC" id="2.7.10.2" evidence="2"/>
<organism evidence="10 11">
    <name type="scientific">Cohnella nanjingensis</name>
    <dbReference type="NCBI Taxonomy" id="1387779"/>
    <lineage>
        <taxon>Bacteria</taxon>
        <taxon>Bacillati</taxon>
        <taxon>Bacillota</taxon>
        <taxon>Bacilli</taxon>
        <taxon>Bacillales</taxon>
        <taxon>Paenibacillaceae</taxon>
        <taxon>Cohnella</taxon>
    </lineage>
</organism>